<dbReference type="InterPro" id="IPR011006">
    <property type="entry name" value="CheY-like_superfamily"/>
</dbReference>
<keyword evidence="5" id="KW-0547">Nucleotide-binding</keyword>
<evidence type="ECO:0000313" key="15">
    <source>
        <dbReference type="EMBL" id="MCM1981843.1"/>
    </source>
</evidence>
<dbReference type="InterPro" id="IPR004358">
    <property type="entry name" value="Sig_transdc_His_kin-like_C"/>
</dbReference>
<evidence type="ECO:0000256" key="7">
    <source>
        <dbReference type="ARBA" id="ARBA00022840"/>
    </source>
</evidence>
<dbReference type="SMART" id="SM00388">
    <property type="entry name" value="HisKA"/>
    <property type="match status" value="1"/>
</dbReference>
<evidence type="ECO:0000259" key="11">
    <source>
        <dbReference type="PROSITE" id="PS50109"/>
    </source>
</evidence>
<dbReference type="InterPro" id="IPR001789">
    <property type="entry name" value="Sig_transdc_resp-reg_receiver"/>
</dbReference>
<dbReference type="PANTHER" id="PTHR43065">
    <property type="entry name" value="SENSOR HISTIDINE KINASE"/>
    <property type="match status" value="1"/>
</dbReference>
<dbReference type="Gene3D" id="1.10.287.130">
    <property type="match status" value="1"/>
</dbReference>
<dbReference type="Gene3D" id="3.30.450.20">
    <property type="entry name" value="PAS domain"/>
    <property type="match status" value="1"/>
</dbReference>
<dbReference type="InterPro" id="IPR003661">
    <property type="entry name" value="HisK_dim/P_dom"/>
</dbReference>
<dbReference type="SUPFAM" id="SSF52172">
    <property type="entry name" value="CheY-like"/>
    <property type="match status" value="2"/>
</dbReference>
<dbReference type="EMBL" id="JTHE03000022">
    <property type="protein sequence ID" value="MCM1981843.1"/>
    <property type="molecule type" value="Genomic_DNA"/>
</dbReference>
<feature type="modified residue" description="4-aspartylphosphate" evidence="9">
    <location>
        <position position="54"/>
    </location>
</feature>
<dbReference type="SMART" id="SM00387">
    <property type="entry name" value="HATPase_c"/>
    <property type="match status" value="1"/>
</dbReference>
<evidence type="ECO:0000259" key="14">
    <source>
        <dbReference type="PROSITE" id="PS50113"/>
    </source>
</evidence>
<dbReference type="CDD" id="cd00130">
    <property type="entry name" value="PAS"/>
    <property type="match status" value="1"/>
</dbReference>
<reference evidence="15 16" key="1">
    <citation type="journal article" date="2015" name="Genome Announc.">
        <title>Draft Genome Sequence of Filamentous Marine Cyanobacterium Lyngbya confervoides Strain BDU141951.</title>
        <authorList>
            <person name="Chandrababunaidu M.M."/>
            <person name="Sen D."/>
            <person name="Tripathy S."/>
        </authorList>
    </citation>
    <scope>NUCLEOTIDE SEQUENCE [LARGE SCALE GENOMIC DNA]</scope>
    <source>
        <strain evidence="15 16">BDU141951</strain>
    </source>
</reference>
<dbReference type="EC" id="2.7.13.3" evidence="2"/>
<proteinExistence type="predicted"/>
<feature type="domain" description="PAC" evidence="14">
    <location>
        <begin position="239"/>
        <end position="291"/>
    </location>
</feature>
<dbReference type="NCBIfam" id="TIGR00229">
    <property type="entry name" value="sensory_box"/>
    <property type="match status" value="1"/>
</dbReference>
<keyword evidence="16" id="KW-1185">Reference proteome</keyword>
<dbReference type="Pfam" id="PF08447">
    <property type="entry name" value="PAS_3"/>
    <property type="match status" value="1"/>
</dbReference>
<evidence type="ECO:0000256" key="9">
    <source>
        <dbReference type="PROSITE-ProRule" id="PRU00169"/>
    </source>
</evidence>
<name>A0ABD4SZQ1_9CYAN</name>
<feature type="domain" description="Response regulatory" evidence="12">
    <location>
        <begin position="3"/>
        <end position="119"/>
    </location>
</feature>
<dbReference type="InterPro" id="IPR000014">
    <property type="entry name" value="PAS"/>
</dbReference>
<dbReference type="PROSITE" id="PS50113">
    <property type="entry name" value="PAC"/>
    <property type="match status" value="1"/>
</dbReference>
<dbReference type="GO" id="GO:0000160">
    <property type="term" value="P:phosphorelay signal transduction system"/>
    <property type="evidence" value="ECO:0007669"/>
    <property type="project" value="UniProtKB-KW"/>
</dbReference>
<dbReference type="SMART" id="SM00086">
    <property type="entry name" value="PAC"/>
    <property type="match status" value="1"/>
</dbReference>
<protein>
    <recommendedName>
        <fullName evidence="2">histidine kinase</fullName>
        <ecNumber evidence="2">2.7.13.3</ecNumber>
    </recommendedName>
</protein>
<dbReference type="Gene3D" id="2.10.70.100">
    <property type="match status" value="1"/>
</dbReference>
<feature type="modified residue" description="4-aspartylphosphate" evidence="9">
    <location>
        <position position="596"/>
    </location>
</feature>
<dbReference type="Gene3D" id="3.30.565.10">
    <property type="entry name" value="Histidine kinase-like ATPase, C-terminal domain"/>
    <property type="match status" value="1"/>
</dbReference>
<dbReference type="PROSITE" id="PS50112">
    <property type="entry name" value="PAS"/>
    <property type="match status" value="1"/>
</dbReference>
<keyword evidence="6" id="KW-0418">Kinase</keyword>
<evidence type="ECO:0000259" key="12">
    <source>
        <dbReference type="PROSITE" id="PS50110"/>
    </source>
</evidence>
<dbReference type="InterPro" id="IPR035965">
    <property type="entry name" value="PAS-like_dom_sf"/>
</dbReference>
<evidence type="ECO:0000256" key="5">
    <source>
        <dbReference type="ARBA" id="ARBA00022741"/>
    </source>
</evidence>
<feature type="domain" description="Histidine kinase" evidence="11">
    <location>
        <begin position="304"/>
        <end position="528"/>
    </location>
</feature>
<dbReference type="SUPFAM" id="SSF55874">
    <property type="entry name" value="ATPase domain of HSP90 chaperone/DNA topoisomerase II/histidine kinase"/>
    <property type="match status" value="1"/>
</dbReference>
<dbReference type="Pfam" id="PF00072">
    <property type="entry name" value="Response_reg"/>
    <property type="match status" value="2"/>
</dbReference>
<dbReference type="Proteomes" id="UP000031561">
    <property type="component" value="Unassembled WGS sequence"/>
</dbReference>
<dbReference type="PROSITE" id="PS50109">
    <property type="entry name" value="HIS_KIN"/>
    <property type="match status" value="1"/>
</dbReference>
<dbReference type="SUPFAM" id="SSF47384">
    <property type="entry name" value="Homodimeric domain of signal transducing histidine kinase"/>
    <property type="match status" value="1"/>
</dbReference>
<dbReference type="SMART" id="SM00448">
    <property type="entry name" value="REC"/>
    <property type="match status" value="2"/>
</dbReference>
<keyword evidence="7" id="KW-0067">ATP-binding</keyword>
<gene>
    <name evidence="15" type="ORF">QQ91_0003230</name>
</gene>
<dbReference type="GO" id="GO:0004673">
    <property type="term" value="F:protein histidine kinase activity"/>
    <property type="evidence" value="ECO:0007669"/>
    <property type="project" value="UniProtKB-EC"/>
</dbReference>
<comment type="catalytic activity">
    <reaction evidence="1">
        <text>ATP + protein L-histidine = ADP + protein N-phospho-L-histidine.</text>
        <dbReference type="EC" id="2.7.13.3"/>
    </reaction>
</comment>
<dbReference type="Pfam" id="PF02518">
    <property type="entry name" value="HATPase_c"/>
    <property type="match status" value="1"/>
</dbReference>
<evidence type="ECO:0000313" key="16">
    <source>
        <dbReference type="Proteomes" id="UP000031561"/>
    </source>
</evidence>
<sequence>MMHLLLVEDNLAEARFLQELLKGASRSFQLVHKQRLGEALAALKSQAFSVALLDLSLPDSQGLNSLDGLMEQAPDLPIVVLTNTQDDRLALEAVQHGAQDYLYKREVQQDILVRSLRYAIERKQAAVSLRIAKEILEQRVRERTIELEKTNQLLQQEVLERQRIQDRLELAQRVGKIGTFEWDLTSDRMDWSKELEALYGFSPGDFPGTVSDWLHRIHPEDLASTQADLQRSLDQTHRFNSEFRIHTLNHQLRWIEAKGDIFTRADGHPQSMIGVHIDITDKKQLEAQFLHAQRLESLGTLASGIAHDLNNILTPILAVVQILPLKLPNLDAQTQQFLQLLDDSARRGADLVKQILAFGRGVEGKQMSLSIKHLLAEVEKMIQQTLPKSIQVCTEVPTHLATVSADATQLHQVFMNLCVNARDAMPQGGTLTLKAEEVWVNEVKNSSVIPAQAGPYVQVTIADTGIGIPPEQLHRIFDPFFTTKPLGQGTGLGLSAVLGIIKRHGGFIEVTSRPGSGSQFMIFLPTGQGPEPEAPSLDPAASGAQSWVLVVDDESAICEITKATLEAHHYQVLTAKSGVEARDVLQHHPVDKVLMDIMMPASDGLITLPLLRQIQPNLHIVAMSGLSSADLNSQVEQLGFDGFLAKPFTISELLQALEPTSICSRSSPTASTP</sequence>
<evidence type="ECO:0000256" key="10">
    <source>
        <dbReference type="SAM" id="Coils"/>
    </source>
</evidence>
<evidence type="ECO:0000256" key="3">
    <source>
        <dbReference type="ARBA" id="ARBA00022553"/>
    </source>
</evidence>
<dbReference type="PROSITE" id="PS50110">
    <property type="entry name" value="RESPONSE_REGULATORY"/>
    <property type="match status" value="2"/>
</dbReference>
<dbReference type="Gene3D" id="3.40.50.2300">
    <property type="match status" value="2"/>
</dbReference>
<keyword evidence="3 9" id="KW-0597">Phosphoprotein</keyword>
<dbReference type="InterPro" id="IPR003594">
    <property type="entry name" value="HATPase_dom"/>
</dbReference>
<dbReference type="CDD" id="cd00082">
    <property type="entry name" value="HisKA"/>
    <property type="match status" value="1"/>
</dbReference>
<dbReference type="PRINTS" id="PR00344">
    <property type="entry name" value="BCTRLSENSOR"/>
</dbReference>
<evidence type="ECO:0000256" key="4">
    <source>
        <dbReference type="ARBA" id="ARBA00022679"/>
    </source>
</evidence>
<accession>A0ABD4SZQ1</accession>
<dbReference type="Pfam" id="PF00512">
    <property type="entry name" value="HisKA"/>
    <property type="match status" value="1"/>
</dbReference>
<comment type="caution">
    <text evidence="15">The sequence shown here is derived from an EMBL/GenBank/DDBJ whole genome shotgun (WGS) entry which is preliminary data.</text>
</comment>
<evidence type="ECO:0000256" key="6">
    <source>
        <dbReference type="ARBA" id="ARBA00022777"/>
    </source>
</evidence>
<dbReference type="InterPro" id="IPR036890">
    <property type="entry name" value="HATPase_C_sf"/>
</dbReference>
<keyword evidence="4" id="KW-0808">Transferase</keyword>
<feature type="domain" description="PAS" evidence="13">
    <location>
        <begin position="180"/>
        <end position="236"/>
    </location>
</feature>
<dbReference type="RefSeq" id="WP_236096052.1">
    <property type="nucleotide sequence ID" value="NZ_JTHE03000022.1"/>
</dbReference>
<organism evidence="15 16">
    <name type="scientific">Lyngbya confervoides BDU141951</name>
    <dbReference type="NCBI Taxonomy" id="1574623"/>
    <lineage>
        <taxon>Bacteria</taxon>
        <taxon>Bacillati</taxon>
        <taxon>Cyanobacteriota</taxon>
        <taxon>Cyanophyceae</taxon>
        <taxon>Oscillatoriophycideae</taxon>
        <taxon>Oscillatoriales</taxon>
        <taxon>Microcoleaceae</taxon>
        <taxon>Lyngbya</taxon>
    </lineage>
</organism>
<evidence type="ECO:0000259" key="13">
    <source>
        <dbReference type="PROSITE" id="PS50112"/>
    </source>
</evidence>
<keyword evidence="10" id="KW-0175">Coiled coil</keyword>
<evidence type="ECO:0000256" key="1">
    <source>
        <dbReference type="ARBA" id="ARBA00000085"/>
    </source>
</evidence>
<evidence type="ECO:0000256" key="2">
    <source>
        <dbReference type="ARBA" id="ARBA00012438"/>
    </source>
</evidence>
<dbReference type="InterPro" id="IPR000700">
    <property type="entry name" value="PAS-assoc_C"/>
</dbReference>
<feature type="domain" description="Response regulatory" evidence="12">
    <location>
        <begin position="547"/>
        <end position="661"/>
    </location>
</feature>
<dbReference type="InterPro" id="IPR013655">
    <property type="entry name" value="PAS_fold_3"/>
</dbReference>
<dbReference type="GO" id="GO:0005524">
    <property type="term" value="F:ATP binding"/>
    <property type="evidence" value="ECO:0007669"/>
    <property type="project" value="UniProtKB-KW"/>
</dbReference>
<dbReference type="InterPro" id="IPR005467">
    <property type="entry name" value="His_kinase_dom"/>
</dbReference>
<dbReference type="SUPFAM" id="SSF55785">
    <property type="entry name" value="PYP-like sensor domain (PAS domain)"/>
    <property type="match status" value="1"/>
</dbReference>
<dbReference type="InterPro" id="IPR001610">
    <property type="entry name" value="PAC"/>
</dbReference>
<feature type="coiled-coil region" evidence="10">
    <location>
        <begin position="133"/>
        <end position="174"/>
    </location>
</feature>
<dbReference type="InterPro" id="IPR036097">
    <property type="entry name" value="HisK_dim/P_sf"/>
</dbReference>
<keyword evidence="8" id="KW-0902">Two-component regulatory system</keyword>
<dbReference type="SMART" id="SM00091">
    <property type="entry name" value="PAS"/>
    <property type="match status" value="1"/>
</dbReference>
<evidence type="ECO:0000256" key="8">
    <source>
        <dbReference type="ARBA" id="ARBA00023012"/>
    </source>
</evidence>
<dbReference type="AlphaFoldDB" id="A0ABD4SZQ1"/>
<dbReference type="PANTHER" id="PTHR43065:SF46">
    <property type="entry name" value="C4-DICARBOXYLATE TRANSPORT SENSOR PROTEIN DCTB"/>
    <property type="match status" value="1"/>
</dbReference>
<dbReference type="CDD" id="cd00156">
    <property type="entry name" value="REC"/>
    <property type="match status" value="1"/>
</dbReference>